<dbReference type="SUPFAM" id="SSF53448">
    <property type="entry name" value="Nucleotide-diphospho-sugar transferases"/>
    <property type="match status" value="1"/>
</dbReference>
<dbReference type="Pfam" id="PF00535">
    <property type="entry name" value="Glycos_transf_2"/>
    <property type="match status" value="1"/>
</dbReference>
<evidence type="ECO:0000313" key="3">
    <source>
        <dbReference type="EMBL" id="TXD79055.1"/>
    </source>
</evidence>
<protein>
    <submittedName>
        <fullName evidence="3">Glycosyltransferase</fullName>
    </submittedName>
</protein>
<organism evidence="2 4">
    <name type="scientific">Algoriphagus ratkowskyi</name>
    <dbReference type="NCBI Taxonomy" id="57028"/>
    <lineage>
        <taxon>Bacteria</taxon>
        <taxon>Pseudomonadati</taxon>
        <taxon>Bacteroidota</taxon>
        <taxon>Cytophagia</taxon>
        <taxon>Cytophagales</taxon>
        <taxon>Cyclobacteriaceae</taxon>
        <taxon>Algoriphagus</taxon>
    </lineage>
</organism>
<name>A0A2W7RCG8_9BACT</name>
<dbReference type="OrthoDB" id="396512at2"/>
<evidence type="ECO:0000313" key="4">
    <source>
        <dbReference type="Proteomes" id="UP000249115"/>
    </source>
</evidence>
<evidence type="ECO:0000259" key="1">
    <source>
        <dbReference type="Pfam" id="PF00535"/>
    </source>
</evidence>
<dbReference type="Proteomes" id="UP000249115">
    <property type="component" value="Unassembled WGS sequence"/>
</dbReference>
<dbReference type="Gene3D" id="3.90.550.10">
    <property type="entry name" value="Spore Coat Polysaccharide Biosynthesis Protein SpsA, Chain A"/>
    <property type="match status" value="1"/>
</dbReference>
<dbReference type="InterPro" id="IPR029044">
    <property type="entry name" value="Nucleotide-diphossugar_trans"/>
</dbReference>
<gene>
    <name evidence="3" type="ORF">ESW18_05935</name>
    <name evidence="2" type="ORF">LV84_01920</name>
</gene>
<keyword evidence="5" id="KW-1185">Reference proteome</keyword>
<dbReference type="Proteomes" id="UP000321927">
    <property type="component" value="Unassembled WGS sequence"/>
</dbReference>
<dbReference type="EMBL" id="QKZU01000006">
    <property type="protein sequence ID" value="PZX57791.1"/>
    <property type="molecule type" value="Genomic_DNA"/>
</dbReference>
<dbReference type="AlphaFoldDB" id="A0A2W7RCG8"/>
<dbReference type="PANTHER" id="PTHR22916">
    <property type="entry name" value="GLYCOSYLTRANSFERASE"/>
    <property type="match status" value="1"/>
</dbReference>
<comment type="caution">
    <text evidence="2">The sequence shown here is derived from an EMBL/GenBank/DDBJ whole genome shotgun (WGS) entry which is preliminary data.</text>
</comment>
<accession>A0A2W7RCG8</accession>
<dbReference type="GO" id="GO:0016758">
    <property type="term" value="F:hexosyltransferase activity"/>
    <property type="evidence" value="ECO:0007669"/>
    <property type="project" value="UniProtKB-ARBA"/>
</dbReference>
<dbReference type="InterPro" id="IPR001173">
    <property type="entry name" value="Glyco_trans_2-like"/>
</dbReference>
<reference evidence="3 5" key="2">
    <citation type="submission" date="2019-08" db="EMBL/GenBank/DDBJ databases">
        <title>Genome of Algoriphagus ratkowskyi IC026.</title>
        <authorList>
            <person name="Bowman J.P."/>
        </authorList>
    </citation>
    <scope>NUCLEOTIDE SEQUENCE [LARGE SCALE GENOMIC DNA]</scope>
    <source>
        <strain evidence="3 5">IC026</strain>
    </source>
</reference>
<evidence type="ECO:0000313" key="2">
    <source>
        <dbReference type="EMBL" id="PZX57791.1"/>
    </source>
</evidence>
<evidence type="ECO:0000313" key="5">
    <source>
        <dbReference type="Proteomes" id="UP000321927"/>
    </source>
</evidence>
<feature type="domain" description="Glycosyltransferase 2-like" evidence="1">
    <location>
        <begin position="10"/>
        <end position="177"/>
    </location>
</feature>
<reference evidence="2 4" key="1">
    <citation type="submission" date="2018-06" db="EMBL/GenBank/DDBJ databases">
        <title>Genomic Encyclopedia of Archaeal and Bacterial Type Strains, Phase II (KMG-II): from individual species to whole genera.</title>
        <authorList>
            <person name="Goeker M."/>
        </authorList>
    </citation>
    <scope>NUCLEOTIDE SEQUENCE [LARGE SCALE GENOMIC DNA]</scope>
    <source>
        <strain evidence="2 4">DSM 22686</strain>
    </source>
</reference>
<dbReference type="EMBL" id="VORV01000003">
    <property type="protein sequence ID" value="TXD79055.1"/>
    <property type="molecule type" value="Genomic_DNA"/>
</dbReference>
<dbReference type="RefSeq" id="WP_086498331.1">
    <property type="nucleotide sequence ID" value="NZ_MSSV01000002.1"/>
</dbReference>
<proteinExistence type="predicted"/>
<sequence length="295" mass="33773">MENNSILVTIVALCYNQKDYVLETLESIRTQTHSNIQLIIIDNASKDGSQEKIKKWVATSGMENVVFFPEATNLGVCGALNKALTLSHGKYYQFISCDDILLADKISKQVHVFENLPESVSFIYGNFSYIDENSKILSRPSHFSHNGWINNSDLPSGRIKNALINNYFISAPSVLYRTDCVNSIGGYDESIPFEDFQMNLRLLDNYSCTGIVDVLCLYRVLSTSFYNTTSGANVEKNHLHTMKYVYGENSYQNWIIVLRYILSKNSLKFKFFKYVIFYLLKKATDSYKKEYGTRP</sequence>